<dbReference type="InterPro" id="IPR000477">
    <property type="entry name" value="RT_dom"/>
</dbReference>
<name>A0ABD0YSJ9_9HEMI</name>
<sequence length="111" mass="12882">YRPNLLKYGKLCTSTTRLQSRLRLVCQIILELTQDCDKAAVLSSLLFSLFLNDLSNCLVEGMWMCKTNIRVLMYADDIMLIATQPKSLQKMSQKLEVYRKTWNLMVNLNKS</sequence>
<feature type="non-terminal residue" evidence="2">
    <location>
        <position position="1"/>
    </location>
</feature>
<organism evidence="2 3">
    <name type="scientific">Ranatra chinensis</name>
    <dbReference type="NCBI Taxonomy" id="642074"/>
    <lineage>
        <taxon>Eukaryota</taxon>
        <taxon>Metazoa</taxon>
        <taxon>Ecdysozoa</taxon>
        <taxon>Arthropoda</taxon>
        <taxon>Hexapoda</taxon>
        <taxon>Insecta</taxon>
        <taxon>Pterygota</taxon>
        <taxon>Neoptera</taxon>
        <taxon>Paraneoptera</taxon>
        <taxon>Hemiptera</taxon>
        <taxon>Heteroptera</taxon>
        <taxon>Panheteroptera</taxon>
        <taxon>Nepomorpha</taxon>
        <taxon>Nepidae</taxon>
        <taxon>Ranatrinae</taxon>
        <taxon>Ranatra</taxon>
    </lineage>
</organism>
<proteinExistence type="predicted"/>
<evidence type="ECO:0000259" key="1">
    <source>
        <dbReference type="PROSITE" id="PS50878"/>
    </source>
</evidence>
<feature type="domain" description="Reverse transcriptase" evidence="1">
    <location>
        <begin position="1"/>
        <end position="111"/>
    </location>
</feature>
<dbReference type="AlphaFoldDB" id="A0ABD0YSJ9"/>
<keyword evidence="3" id="KW-1185">Reference proteome</keyword>
<gene>
    <name evidence="2" type="ORF">AAG570_013210</name>
</gene>
<dbReference type="Proteomes" id="UP001558652">
    <property type="component" value="Unassembled WGS sequence"/>
</dbReference>
<comment type="caution">
    <text evidence="2">The sequence shown here is derived from an EMBL/GenBank/DDBJ whole genome shotgun (WGS) entry which is preliminary data.</text>
</comment>
<reference evidence="2 3" key="1">
    <citation type="submission" date="2024-07" db="EMBL/GenBank/DDBJ databases">
        <title>Chromosome-level genome assembly of the water stick insect Ranatra chinensis (Heteroptera: Nepidae).</title>
        <authorList>
            <person name="Liu X."/>
        </authorList>
    </citation>
    <scope>NUCLEOTIDE SEQUENCE [LARGE SCALE GENOMIC DNA]</scope>
    <source>
        <strain evidence="2">Cailab_2021Rc</strain>
        <tissue evidence="2">Muscle</tissue>
    </source>
</reference>
<dbReference type="Pfam" id="PF00078">
    <property type="entry name" value="RVT_1"/>
    <property type="match status" value="1"/>
</dbReference>
<evidence type="ECO:0000313" key="3">
    <source>
        <dbReference type="Proteomes" id="UP001558652"/>
    </source>
</evidence>
<evidence type="ECO:0000313" key="2">
    <source>
        <dbReference type="EMBL" id="KAL1130272.1"/>
    </source>
</evidence>
<accession>A0ABD0YSJ9</accession>
<dbReference type="PROSITE" id="PS50878">
    <property type="entry name" value="RT_POL"/>
    <property type="match status" value="1"/>
</dbReference>
<dbReference type="EMBL" id="JBFDAA010000008">
    <property type="protein sequence ID" value="KAL1130272.1"/>
    <property type="molecule type" value="Genomic_DNA"/>
</dbReference>
<protein>
    <recommendedName>
        <fullName evidence="1">Reverse transcriptase domain-containing protein</fullName>
    </recommendedName>
</protein>